<keyword evidence="2" id="KW-0812">Transmembrane</keyword>
<organism evidence="3">
    <name type="scientific">marine sediment metagenome</name>
    <dbReference type="NCBI Taxonomy" id="412755"/>
    <lineage>
        <taxon>unclassified sequences</taxon>
        <taxon>metagenomes</taxon>
        <taxon>ecological metagenomes</taxon>
    </lineage>
</organism>
<name>X1DVZ1_9ZZZZ</name>
<feature type="non-terminal residue" evidence="3">
    <location>
        <position position="105"/>
    </location>
</feature>
<keyword evidence="2" id="KW-0472">Membrane</keyword>
<dbReference type="AlphaFoldDB" id="X1DVZ1"/>
<keyword evidence="2" id="KW-1133">Transmembrane helix</keyword>
<evidence type="ECO:0000313" key="3">
    <source>
        <dbReference type="EMBL" id="GAH25201.1"/>
    </source>
</evidence>
<dbReference type="EMBL" id="BARU01003584">
    <property type="protein sequence ID" value="GAH25201.1"/>
    <property type="molecule type" value="Genomic_DNA"/>
</dbReference>
<feature type="compositionally biased region" description="Acidic residues" evidence="1">
    <location>
        <begin position="65"/>
        <end position="76"/>
    </location>
</feature>
<comment type="caution">
    <text evidence="3">The sequence shown here is derived from an EMBL/GenBank/DDBJ whole genome shotgun (WGS) entry which is preliminary data.</text>
</comment>
<proteinExistence type="predicted"/>
<protein>
    <submittedName>
        <fullName evidence="3">Uncharacterized protein</fullName>
    </submittedName>
</protein>
<evidence type="ECO:0000256" key="1">
    <source>
        <dbReference type="SAM" id="MobiDB-lite"/>
    </source>
</evidence>
<accession>X1DVZ1</accession>
<feature type="transmembrane region" description="Helical" evidence="2">
    <location>
        <begin position="24"/>
        <end position="44"/>
    </location>
</feature>
<feature type="region of interest" description="Disordered" evidence="1">
    <location>
        <begin position="52"/>
        <end position="76"/>
    </location>
</feature>
<gene>
    <name evidence="3" type="ORF">S03H2_07671</name>
</gene>
<sequence length="105" mass="12179">MEEKKIGTRMERRLKLEKRRKRKIFTIFITLLMIFISIFFFSYLRNCLSKPGKETAQEQTTSSTSEEEQPTSTEEELVFSGKINLLIIGSDKSLEQISPNSVILT</sequence>
<reference evidence="3" key="1">
    <citation type="journal article" date="2014" name="Front. Microbiol.">
        <title>High frequency of phylogenetically diverse reductive dehalogenase-homologous genes in deep subseafloor sedimentary metagenomes.</title>
        <authorList>
            <person name="Kawai M."/>
            <person name="Futagami T."/>
            <person name="Toyoda A."/>
            <person name="Takaki Y."/>
            <person name="Nishi S."/>
            <person name="Hori S."/>
            <person name="Arai W."/>
            <person name="Tsubouchi T."/>
            <person name="Morono Y."/>
            <person name="Uchiyama I."/>
            <person name="Ito T."/>
            <person name="Fujiyama A."/>
            <person name="Inagaki F."/>
            <person name="Takami H."/>
        </authorList>
    </citation>
    <scope>NUCLEOTIDE SEQUENCE</scope>
    <source>
        <strain evidence="3">Expedition CK06-06</strain>
    </source>
</reference>
<evidence type="ECO:0000256" key="2">
    <source>
        <dbReference type="SAM" id="Phobius"/>
    </source>
</evidence>